<dbReference type="RefSeq" id="XP_003740948.1">
    <property type="nucleotide sequence ID" value="XM_003740900.2"/>
</dbReference>
<evidence type="ECO:0000313" key="3">
    <source>
        <dbReference type="RefSeq" id="XP_003740948.1"/>
    </source>
</evidence>
<reference evidence="3" key="1">
    <citation type="submission" date="2025-08" db="UniProtKB">
        <authorList>
            <consortium name="RefSeq"/>
        </authorList>
    </citation>
    <scope>IDENTIFICATION</scope>
</reference>
<proteinExistence type="predicted"/>
<evidence type="ECO:0000256" key="1">
    <source>
        <dbReference type="SAM" id="MobiDB-lite"/>
    </source>
</evidence>
<dbReference type="Proteomes" id="UP000694867">
    <property type="component" value="Unplaced"/>
</dbReference>
<dbReference type="AlphaFoldDB" id="A0AAJ6QQT2"/>
<dbReference type="GeneID" id="100908120"/>
<feature type="region of interest" description="Disordered" evidence="1">
    <location>
        <begin position="226"/>
        <end position="252"/>
    </location>
</feature>
<feature type="compositionally biased region" description="Basic and acidic residues" evidence="1">
    <location>
        <begin position="226"/>
        <end position="240"/>
    </location>
</feature>
<accession>A0AAJ6QQT2</accession>
<dbReference type="KEGG" id="goe:100908120"/>
<evidence type="ECO:0000313" key="2">
    <source>
        <dbReference type="Proteomes" id="UP000694867"/>
    </source>
</evidence>
<protein>
    <submittedName>
        <fullName evidence="3">Uncharacterized protein LOC100908120</fullName>
    </submittedName>
</protein>
<keyword evidence="2" id="KW-1185">Reference proteome</keyword>
<sequence>MDVQRGAGSLKSAEMPEGSGMLSLDIELIDDDYSISSCSTSETGMSNSFLDEAITGLYDRWTIKMNEWLGRWATDTSMRNFLYYMQEFRFLDMQSFPSADPQGSGVVEEFMKGVHHVDDFLRSAELDIVNVDRRFPEGVYHFIDGQNWVRTFNDIYTALQYAQDPSMLPSRFLELWKSAINTALCLNLPDGMTRKKFEQLNKVIWADPKLESINTISCESDLKEANVEPHGISPEKDSDSKFGILGRDASSW</sequence>
<gene>
    <name evidence="3" type="primary">LOC100908120</name>
</gene>
<name>A0AAJ6QQT2_9ACAR</name>
<organism evidence="2 3">
    <name type="scientific">Galendromus occidentalis</name>
    <name type="common">western predatory mite</name>
    <dbReference type="NCBI Taxonomy" id="34638"/>
    <lineage>
        <taxon>Eukaryota</taxon>
        <taxon>Metazoa</taxon>
        <taxon>Ecdysozoa</taxon>
        <taxon>Arthropoda</taxon>
        <taxon>Chelicerata</taxon>
        <taxon>Arachnida</taxon>
        <taxon>Acari</taxon>
        <taxon>Parasitiformes</taxon>
        <taxon>Mesostigmata</taxon>
        <taxon>Gamasina</taxon>
        <taxon>Phytoseioidea</taxon>
        <taxon>Phytoseiidae</taxon>
        <taxon>Typhlodrominae</taxon>
        <taxon>Galendromus</taxon>
    </lineage>
</organism>